<dbReference type="EMBL" id="OX465080">
    <property type="protein sequence ID" value="CAI9282489.1"/>
    <property type="molecule type" value="Genomic_DNA"/>
</dbReference>
<organism evidence="1 2">
    <name type="scientific">Lactuca saligna</name>
    <name type="common">Willowleaf lettuce</name>
    <dbReference type="NCBI Taxonomy" id="75948"/>
    <lineage>
        <taxon>Eukaryota</taxon>
        <taxon>Viridiplantae</taxon>
        <taxon>Streptophyta</taxon>
        <taxon>Embryophyta</taxon>
        <taxon>Tracheophyta</taxon>
        <taxon>Spermatophyta</taxon>
        <taxon>Magnoliopsida</taxon>
        <taxon>eudicotyledons</taxon>
        <taxon>Gunneridae</taxon>
        <taxon>Pentapetalae</taxon>
        <taxon>asterids</taxon>
        <taxon>campanulids</taxon>
        <taxon>Asterales</taxon>
        <taxon>Asteraceae</taxon>
        <taxon>Cichorioideae</taxon>
        <taxon>Cichorieae</taxon>
        <taxon>Lactucinae</taxon>
        <taxon>Lactuca</taxon>
    </lineage>
</organism>
<dbReference type="AlphaFoldDB" id="A0AA36E3W4"/>
<proteinExistence type="predicted"/>
<evidence type="ECO:0000313" key="2">
    <source>
        <dbReference type="Proteomes" id="UP001177003"/>
    </source>
</evidence>
<protein>
    <submittedName>
        <fullName evidence="1">Uncharacterized protein</fullName>
    </submittedName>
</protein>
<reference evidence="1" key="1">
    <citation type="submission" date="2023-04" db="EMBL/GenBank/DDBJ databases">
        <authorList>
            <person name="Vijverberg K."/>
            <person name="Xiong W."/>
            <person name="Schranz E."/>
        </authorList>
    </citation>
    <scope>NUCLEOTIDE SEQUENCE</scope>
</reference>
<sequence>MNHRQHSFHQVELMKMKPGRTVMQILIYLKGSLRQAVDKWGQIDVIDPATFVVKEDNNLLVVEYELVNDKWGQIDVIDPATFVVKEDNNLSVVEYKLVNV</sequence>
<dbReference type="PANTHER" id="PTHR31472">
    <property type="entry name" value="OS05G0244600 PROTEIN"/>
    <property type="match status" value="1"/>
</dbReference>
<dbReference type="PANTHER" id="PTHR31472:SF8">
    <property type="entry name" value="EXPRESSED PROTEIN"/>
    <property type="match status" value="1"/>
</dbReference>
<name>A0AA36E3W4_LACSI</name>
<dbReference type="InterPro" id="IPR012340">
    <property type="entry name" value="NA-bd_OB-fold"/>
</dbReference>
<keyword evidence="2" id="KW-1185">Reference proteome</keyword>
<dbReference type="Gene3D" id="2.40.50.140">
    <property type="entry name" value="Nucleic acid-binding proteins"/>
    <property type="match status" value="1"/>
</dbReference>
<gene>
    <name evidence="1" type="ORF">LSALG_LOCUS22125</name>
</gene>
<accession>A0AA36E3W4</accession>
<dbReference type="Proteomes" id="UP001177003">
    <property type="component" value="Chromosome 4"/>
</dbReference>
<evidence type="ECO:0000313" key="1">
    <source>
        <dbReference type="EMBL" id="CAI9282489.1"/>
    </source>
</evidence>